<dbReference type="EMBL" id="FUGE01000253">
    <property type="protein sequence ID" value="SJM73085.1"/>
    <property type="molecule type" value="Genomic_DNA"/>
</dbReference>
<reference evidence="1 2" key="1">
    <citation type="submission" date="2017-02" db="EMBL/GenBank/DDBJ databases">
        <authorList>
            <person name="Peterson S.W."/>
        </authorList>
    </citation>
    <scope>NUCLEOTIDE SEQUENCE [LARGE SCALE GENOMIC DNA]</scope>
    <source>
        <strain evidence="1">Psychrobacter_piechaudii</strain>
    </source>
</reference>
<accession>A0A1R4GY57</accession>
<proteinExistence type="predicted"/>
<gene>
    <name evidence="1" type="ORF">A1232T_02291</name>
</gene>
<name>A0A1R4GY57_9GAMM</name>
<protein>
    <submittedName>
        <fullName evidence="1">Uncharacterized protein</fullName>
    </submittedName>
</protein>
<keyword evidence="2" id="KW-1185">Reference proteome</keyword>
<dbReference type="RefSeq" id="WP_167366886.1">
    <property type="nucleotide sequence ID" value="NZ_FUGE01000253.1"/>
</dbReference>
<evidence type="ECO:0000313" key="1">
    <source>
        <dbReference type="EMBL" id="SJM73085.1"/>
    </source>
</evidence>
<evidence type="ECO:0000313" key="2">
    <source>
        <dbReference type="Proteomes" id="UP000188357"/>
    </source>
</evidence>
<dbReference type="AlphaFoldDB" id="A0A1R4GY57"/>
<organism evidence="1 2">
    <name type="scientific">Psychrobacter piechaudii</name>
    <dbReference type="NCBI Taxonomy" id="1945521"/>
    <lineage>
        <taxon>Bacteria</taxon>
        <taxon>Pseudomonadati</taxon>
        <taxon>Pseudomonadota</taxon>
        <taxon>Gammaproteobacteria</taxon>
        <taxon>Moraxellales</taxon>
        <taxon>Moraxellaceae</taxon>
        <taxon>Psychrobacter</taxon>
    </lineage>
</organism>
<sequence>MIGNPATVHSCYGVGNNKCEEKNYWNDNIPNNGADLPQWVPAYRYDNPQNKIDGE</sequence>
<dbReference type="Proteomes" id="UP000188357">
    <property type="component" value="Unassembled WGS sequence"/>
</dbReference>